<dbReference type="SMART" id="SM00823">
    <property type="entry name" value="PKS_PP"/>
    <property type="match status" value="2"/>
</dbReference>
<proteinExistence type="predicted"/>
<keyword evidence="3" id="KW-0597">Phosphoprotein</keyword>
<dbReference type="CDD" id="cd19540">
    <property type="entry name" value="LCL_NRPS-like"/>
    <property type="match status" value="1"/>
</dbReference>
<dbReference type="Pfam" id="PF13193">
    <property type="entry name" value="AMP-binding_C"/>
    <property type="match status" value="1"/>
</dbReference>
<evidence type="ECO:0000256" key="4">
    <source>
        <dbReference type="SAM" id="MobiDB-lite"/>
    </source>
</evidence>
<dbReference type="PROSITE" id="PS00012">
    <property type="entry name" value="PHOSPHOPANTETHEINE"/>
    <property type="match status" value="2"/>
</dbReference>
<gene>
    <name evidence="6" type="ORF">GL263_13105</name>
</gene>
<dbReference type="InterPro" id="IPR029058">
    <property type="entry name" value="AB_hydrolase_fold"/>
</dbReference>
<sequence>EVLGVSVVGVDDGFFDLGGHSLLATRLVSRVRSVLGVELAVRDLFEAPTVARLAKTLRRSTDGRRPAPRRREREPGRERDERVPLSYSQRRLWFLNRLGGPDPSYNLPVAVRLTGPLDQEALRAALADVTGRHESLRTVFPEHDGTPYQRVLPAEEGVPELTTRDTTRDGLEAALTTAARHDFDLTTEVPLRATLFTLAPDEHVLLLLLHHIAGDGWSLAPLGRDLTAAYRDRLAGRAPDWRPLDLQYADYALWQRELLGAEDDPHSVQHRQRTYWREALDGLPDQLALPTDRPRPAVAGRRGRAVLRTLPADLHGALLTLGRESGASLFMVLQSGLAALLTRLGAGTDIPIGTPIAGRTDDSLDDLVGLFINTLVLRTDTSADPTFRELVARTRATDLAAYAHQDLPFEKLVEDLRPERSLAHHPLFQVLFALQNTPGGGLELPGVVARPEMVELGAAKFDLTFNLVERYTDDGAPAGVEAMLEYRTDLFEANTAEAIADRFVRLLTHAVADPDTPIGALPVLDDDEERTVVVGWNDTAFRPERSRLSLPAAFAAQVSRTPDAVAVRDDGRSLTYRELDRLSNRWARRLINAGVGPESPVAVLQERSAELVVTTLAVLKAGGAYVPLHASHPADRLRTVISTTGARLLVTDTASLELLPEPGVPTLVADEQEASDRPEAIDGQETAGSDPGVSVSPDQLAYVMFTSGSTGVPKGIGITHSDAIDLAVDRCWEPGPHSRVLMHSPYAFDISTYELWSPLLSGGRIVVAPRGDLDAGALRRVVASEGVTSALLTAGLFGVVADEAPDVFAGMPQVWTGGDVVPATAVRKVLEHCPDTVVKVLYGPTETTLGCTWHSFRRPAQVPDSVPIGRPLDNTRAYVLDDRLRPVPPGVPGELYIAGAGLARGYWEQAHLTAERFVADPFAERFETSGARMYRTGDLVRHSAEGVLEFLGRTDDQLKIRGFRIEPAEVEGALAADPSVGRAAVVARPDRSGGKALAAYVLPADPANPPDPARLRDEAELRLPDYMVPSAFVVLDTLPLTPNGKLDRAALPEPDWGTAGSGRAPRTPREQLLCEMFADVLGLSRVGVDDGFFELGGHSMLATRLVGRINSVLGVEIPVRVLFEAPTVAALAGRLDAGHSDTDPLDVVLPLRTGGDGTPLFCLHPAGGFGWSYSGLLPHLDRDQPVYAVQARGLARDEELPRDLDEMAADYAAQIRATAPEGPYQLLGWSFGGLLAHAVAARLEADGAEVSQLAVLDGYPGSYGADGHEVGEREVLAILLNAARVDHPGSEDETWDRAEVMALLRESGSALASLDEDTVSRMVAVFLNNTRLLKHYRPSHFGGDLEFFTATEDRVDPALTPELWRPYIGGHIEEHRVPTDHAGLARPDSLATIARTLTARADRRPAGLQPVTATAR</sequence>
<dbReference type="EMBL" id="WMLF01000162">
    <property type="protein sequence ID" value="MBB1244494.1"/>
    <property type="molecule type" value="Genomic_DNA"/>
</dbReference>
<dbReference type="InterPro" id="IPR020802">
    <property type="entry name" value="TesA-like"/>
</dbReference>
<dbReference type="InterPro" id="IPR006162">
    <property type="entry name" value="Ppantetheine_attach_site"/>
</dbReference>
<evidence type="ECO:0000259" key="5">
    <source>
        <dbReference type="PROSITE" id="PS50075"/>
    </source>
</evidence>
<dbReference type="Gene3D" id="1.10.1200.10">
    <property type="entry name" value="ACP-like"/>
    <property type="match status" value="1"/>
</dbReference>
<dbReference type="Gene3D" id="2.30.38.10">
    <property type="entry name" value="Luciferase, Domain 3"/>
    <property type="match status" value="1"/>
</dbReference>
<dbReference type="Pfam" id="PF00668">
    <property type="entry name" value="Condensation"/>
    <property type="match status" value="1"/>
</dbReference>
<dbReference type="InterPro" id="IPR001031">
    <property type="entry name" value="Thioesterase"/>
</dbReference>
<evidence type="ECO:0000256" key="1">
    <source>
        <dbReference type="ARBA" id="ARBA00001957"/>
    </source>
</evidence>
<comment type="caution">
    <text evidence="6">The sequence shown here is derived from an EMBL/GenBank/DDBJ whole genome shotgun (WGS) entry which is preliminary data.</text>
</comment>
<dbReference type="Proteomes" id="UP000766698">
    <property type="component" value="Unassembled WGS sequence"/>
</dbReference>
<dbReference type="InterPro" id="IPR020806">
    <property type="entry name" value="PKS_PP-bd"/>
</dbReference>
<feature type="domain" description="Carrier" evidence="5">
    <location>
        <begin position="1"/>
        <end position="61"/>
    </location>
</feature>
<feature type="region of interest" description="Disordered" evidence="4">
    <location>
        <begin position="56"/>
        <end position="83"/>
    </location>
</feature>
<feature type="non-terminal residue" evidence="6">
    <location>
        <position position="1"/>
    </location>
</feature>
<dbReference type="PANTHER" id="PTHR45527">
    <property type="entry name" value="NONRIBOSOMAL PEPTIDE SYNTHETASE"/>
    <property type="match status" value="1"/>
</dbReference>
<dbReference type="InterPro" id="IPR045851">
    <property type="entry name" value="AMP-bd_C_sf"/>
</dbReference>
<dbReference type="InterPro" id="IPR009081">
    <property type="entry name" value="PP-bd_ACP"/>
</dbReference>
<dbReference type="Pfam" id="PF00550">
    <property type="entry name" value="PP-binding"/>
    <property type="match status" value="2"/>
</dbReference>
<dbReference type="Gene3D" id="3.30.559.10">
    <property type="entry name" value="Chloramphenicol acetyltransferase-like domain"/>
    <property type="match status" value="1"/>
</dbReference>
<dbReference type="PROSITE" id="PS00455">
    <property type="entry name" value="AMP_BINDING"/>
    <property type="match status" value="1"/>
</dbReference>
<keyword evidence="7" id="KW-1185">Reference proteome</keyword>
<protein>
    <submittedName>
        <fullName evidence="6">Amino acid adenylation domain-containing protein</fullName>
    </submittedName>
</protein>
<keyword evidence="2" id="KW-0596">Phosphopantetheine</keyword>
<dbReference type="InterPro" id="IPR000873">
    <property type="entry name" value="AMP-dep_synth/lig_dom"/>
</dbReference>
<dbReference type="Pfam" id="PF00975">
    <property type="entry name" value="Thioesterase"/>
    <property type="match status" value="1"/>
</dbReference>
<dbReference type="InterPro" id="IPR023213">
    <property type="entry name" value="CAT-like_dom_sf"/>
</dbReference>
<dbReference type="InterPro" id="IPR020845">
    <property type="entry name" value="AMP-binding_CS"/>
</dbReference>
<evidence type="ECO:0000256" key="3">
    <source>
        <dbReference type="ARBA" id="ARBA00022553"/>
    </source>
</evidence>
<dbReference type="NCBIfam" id="TIGR01733">
    <property type="entry name" value="AA-adenyl-dom"/>
    <property type="match status" value="1"/>
</dbReference>
<evidence type="ECO:0000313" key="7">
    <source>
        <dbReference type="Proteomes" id="UP000766698"/>
    </source>
</evidence>
<dbReference type="InterPro" id="IPR001242">
    <property type="entry name" value="Condensation_dom"/>
</dbReference>
<organism evidence="6 7">
    <name type="scientific">Streptomyces durbertensis</name>
    <dbReference type="NCBI Taxonomy" id="2448886"/>
    <lineage>
        <taxon>Bacteria</taxon>
        <taxon>Bacillati</taxon>
        <taxon>Actinomycetota</taxon>
        <taxon>Actinomycetes</taxon>
        <taxon>Kitasatosporales</taxon>
        <taxon>Streptomycetaceae</taxon>
        <taxon>Streptomyces</taxon>
    </lineage>
</organism>
<feature type="compositionally biased region" description="Basic and acidic residues" evidence="4">
    <location>
        <begin position="59"/>
        <end position="83"/>
    </location>
</feature>
<evidence type="ECO:0000256" key="2">
    <source>
        <dbReference type="ARBA" id="ARBA00022450"/>
    </source>
</evidence>
<dbReference type="Gene3D" id="3.40.50.1820">
    <property type="entry name" value="alpha/beta hydrolase"/>
    <property type="match status" value="1"/>
</dbReference>
<dbReference type="InterPro" id="IPR025110">
    <property type="entry name" value="AMP-bd_C"/>
</dbReference>
<dbReference type="SUPFAM" id="SSF53474">
    <property type="entry name" value="alpha/beta-Hydrolases"/>
    <property type="match status" value="1"/>
</dbReference>
<dbReference type="Gene3D" id="3.30.300.30">
    <property type="match status" value="1"/>
</dbReference>
<feature type="region of interest" description="Disordered" evidence="4">
    <location>
        <begin position="672"/>
        <end position="693"/>
    </location>
</feature>
<dbReference type="PANTHER" id="PTHR45527:SF1">
    <property type="entry name" value="FATTY ACID SYNTHASE"/>
    <property type="match status" value="1"/>
</dbReference>
<dbReference type="Gene3D" id="3.30.559.30">
    <property type="entry name" value="Nonribosomal peptide synthetase, condensation domain"/>
    <property type="match status" value="1"/>
</dbReference>
<dbReference type="InterPro" id="IPR036736">
    <property type="entry name" value="ACP-like_sf"/>
</dbReference>
<comment type="cofactor">
    <cofactor evidence="1">
        <name>pantetheine 4'-phosphate</name>
        <dbReference type="ChEBI" id="CHEBI:47942"/>
    </cofactor>
</comment>
<dbReference type="SUPFAM" id="SSF52777">
    <property type="entry name" value="CoA-dependent acyltransferases"/>
    <property type="match status" value="2"/>
</dbReference>
<dbReference type="SMART" id="SM00824">
    <property type="entry name" value="PKS_TE"/>
    <property type="match status" value="1"/>
</dbReference>
<feature type="domain" description="Carrier" evidence="5">
    <location>
        <begin position="1064"/>
        <end position="1139"/>
    </location>
</feature>
<dbReference type="Gene3D" id="3.40.50.980">
    <property type="match status" value="2"/>
</dbReference>
<dbReference type="SUPFAM" id="SSF47336">
    <property type="entry name" value="ACP-like"/>
    <property type="match status" value="2"/>
</dbReference>
<dbReference type="PROSITE" id="PS50075">
    <property type="entry name" value="CARRIER"/>
    <property type="match status" value="2"/>
</dbReference>
<dbReference type="Pfam" id="PF00501">
    <property type="entry name" value="AMP-binding"/>
    <property type="match status" value="1"/>
</dbReference>
<accession>A0ABR6EGM7</accession>
<name>A0ABR6EGM7_9ACTN</name>
<evidence type="ECO:0000313" key="6">
    <source>
        <dbReference type="EMBL" id="MBB1244494.1"/>
    </source>
</evidence>
<dbReference type="CDD" id="cd12117">
    <property type="entry name" value="A_NRPS_Srf_like"/>
    <property type="match status" value="1"/>
</dbReference>
<dbReference type="InterPro" id="IPR010071">
    <property type="entry name" value="AA_adenyl_dom"/>
</dbReference>
<dbReference type="SUPFAM" id="SSF56801">
    <property type="entry name" value="Acetyl-CoA synthetase-like"/>
    <property type="match status" value="1"/>
</dbReference>
<reference evidence="7" key="1">
    <citation type="journal article" date="2020" name="Syst. Appl. Microbiol.">
        <title>Streptomyces alkaliterrae sp. nov., isolated from an alkaline soil, and emended descriptions of Streptomyces alkaliphilus, Streptomyces calidiresistens and Streptomyces durbertensis.</title>
        <authorList>
            <person name="Swiecimska M."/>
            <person name="Golinska P."/>
            <person name="Nouioui I."/>
            <person name="Wypij M."/>
            <person name="Rai M."/>
            <person name="Sangal V."/>
            <person name="Goodfellow M."/>
        </authorList>
    </citation>
    <scope>NUCLEOTIDE SEQUENCE [LARGE SCALE GENOMIC DNA]</scope>
    <source>
        <strain evidence="7">DSM 104538</strain>
    </source>
</reference>